<proteinExistence type="predicted"/>
<dbReference type="EMBL" id="BJCE01000049">
    <property type="protein sequence ID" value="GCL36779.1"/>
    <property type="molecule type" value="Genomic_DNA"/>
</dbReference>
<protein>
    <submittedName>
        <fullName evidence="2">Uncharacterized protein</fullName>
    </submittedName>
</protein>
<reference evidence="3" key="1">
    <citation type="submission" date="2019-02" db="EMBL/GenBank/DDBJ databases">
        <title>Draft genome sequence of Sphaerospermopsis reniformis NIES-1949.</title>
        <authorList>
            <person name="Yamaguchi H."/>
            <person name="Suzuki S."/>
            <person name="Kawachi M."/>
        </authorList>
    </citation>
    <scope>NUCLEOTIDE SEQUENCE [LARGE SCALE GENOMIC DNA]</scope>
    <source>
        <strain evidence="3">NIES-1949</strain>
    </source>
</reference>
<dbReference type="RefSeq" id="WP_137667188.1">
    <property type="nucleotide sequence ID" value="NZ_BJCE01000049.1"/>
</dbReference>
<evidence type="ECO:0000313" key="3">
    <source>
        <dbReference type="Proteomes" id="UP000300142"/>
    </source>
</evidence>
<dbReference type="Proteomes" id="UP000300142">
    <property type="component" value="Unassembled WGS sequence"/>
</dbReference>
<dbReference type="AlphaFoldDB" id="A0A479ZVS0"/>
<name>A0A479ZVS0_9CYAN</name>
<keyword evidence="1" id="KW-0732">Signal</keyword>
<organism evidence="2 3">
    <name type="scientific">Sphaerospermopsis reniformis</name>
    <dbReference type="NCBI Taxonomy" id="531300"/>
    <lineage>
        <taxon>Bacteria</taxon>
        <taxon>Bacillati</taxon>
        <taxon>Cyanobacteriota</taxon>
        <taxon>Cyanophyceae</taxon>
        <taxon>Nostocales</taxon>
        <taxon>Aphanizomenonaceae</taxon>
        <taxon>Sphaerospermopsis</taxon>
    </lineage>
</organism>
<keyword evidence="3" id="KW-1185">Reference proteome</keyword>
<feature type="signal peptide" evidence="1">
    <location>
        <begin position="1"/>
        <end position="27"/>
    </location>
</feature>
<comment type="caution">
    <text evidence="2">The sequence shown here is derived from an EMBL/GenBank/DDBJ whole genome shotgun (WGS) entry which is preliminary data.</text>
</comment>
<accession>A0A479ZVS0</accession>
<dbReference type="InterPro" id="IPR025478">
    <property type="entry name" value="COP23"/>
</dbReference>
<sequence>MRQQSFFITLGLAAVTSLATISLPANFSQSTAAESQSNQVTFLCQPMFDPASGERIPTTVAWMPERKGHVYFIGWKSEYFNKGGWTPAERCQKVSQKFQEFSEQGRLNFLATGKIKGYSVICGVLNQGETCNPSNQLFTLKTGSDAEDVIQKLMDITEGKSAGIIFQNSGEQLYISVGNFLKKSPLTNNN</sequence>
<gene>
    <name evidence="2" type="ORF">SR1949_18850</name>
</gene>
<feature type="chain" id="PRO_5019742248" evidence="1">
    <location>
        <begin position="28"/>
        <end position="190"/>
    </location>
</feature>
<evidence type="ECO:0000313" key="2">
    <source>
        <dbReference type="EMBL" id="GCL36779.1"/>
    </source>
</evidence>
<dbReference type="Pfam" id="PF14218">
    <property type="entry name" value="COP23"/>
    <property type="match status" value="1"/>
</dbReference>
<evidence type="ECO:0000256" key="1">
    <source>
        <dbReference type="SAM" id="SignalP"/>
    </source>
</evidence>